<dbReference type="Proteomes" id="UP001301769">
    <property type="component" value="Unassembled WGS sequence"/>
</dbReference>
<dbReference type="AlphaFoldDB" id="A0AAN6Y6B3"/>
<evidence type="ECO:0000313" key="4">
    <source>
        <dbReference type="Proteomes" id="UP001301769"/>
    </source>
</evidence>
<comment type="caution">
    <text evidence="3">The sequence shown here is derived from an EMBL/GenBank/DDBJ whole genome shotgun (WGS) entry which is preliminary data.</text>
</comment>
<reference evidence="3" key="2">
    <citation type="submission" date="2023-05" db="EMBL/GenBank/DDBJ databases">
        <authorList>
            <consortium name="Lawrence Berkeley National Laboratory"/>
            <person name="Steindorff A."/>
            <person name="Hensen N."/>
            <person name="Bonometti L."/>
            <person name="Westerberg I."/>
            <person name="Brannstrom I.O."/>
            <person name="Guillou S."/>
            <person name="Cros-Aarteil S."/>
            <person name="Calhoun S."/>
            <person name="Haridas S."/>
            <person name="Kuo A."/>
            <person name="Mondo S."/>
            <person name="Pangilinan J."/>
            <person name="Riley R."/>
            <person name="Labutti K."/>
            <person name="Andreopoulos B."/>
            <person name="Lipzen A."/>
            <person name="Chen C."/>
            <person name="Yanf M."/>
            <person name="Daum C."/>
            <person name="Ng V."/>
            <person name="Clum A."/>
            <person name="Ohm R."/>
            <person name="Martin F."/>
            <person name="Silar P."/>
            <person name="Natvig D."/>
            <person name="Lalanne C."/>
            <person name="Gautier V."/>
            <person name="Ament-Velasquez S.L."/>
            <person name="Kruys A."/>
            <person name="Hutchinson M.I."/>
            <person name="Powell A.J."/>
            <person name="Barry K."/>
            <person name="Miller A.N."/>
            <person name="Grigoriev I.V."/>
            <person name="Debuchy R."/>
            <person name="Gladieux P."/>
            <person name="Thoren M.H."/>
            <person name="Johannesson H."/>
        </authorList>
    </citation>
    <scope>NUCLEOTIDE SEQUENCE</scope>
    <source>
        <strain evidence="3">PSN293</strain>
    </source>
</reference>
<evidence type="ECO:0000256" key="2">
    <source>
        <dbReference type="SAM" id="Phobius"/>
    </source>
</evidence>
<keyword evidence="2" id="KW-0472">Membrane</keyword>
<accession>A0AAN6Y6B3</accession>
<feature type="transmembrane region" description="Helical" evidence="2">
    <location>
        <begin position="99"/>
        <end position="123"/>
    </location>
</feature>
<evidence type="ECO:0000313" key="3">
    <source>
        <dbReference type="EMBL" id="KAK4210207.1"/>
    </source>
</evidence>
<feature type="region of interest" description="Disordered" evidence="1">
    <location>
        <begin position="67"/>
        <end position="88"/>
    </location>
</feature>
<keyword evidence="2" id="KW-1133">Transmembrane helix</keyword>
<keyword evidence="2" id="KW-0812">Transmembrane</keyword>
<keyword evidence="4" id="KW-1185">Reference proteome</keyword>
<reference evidence="3" key="1">
    <citation type="journal article" date="2023" name="Mol. Phylogenet. Evol.">
        <title>Genome-scale phylogeny and comparative genomics of the fungal order Sordariales.</title>
        <authorList>
            <person name="Hensen N."/>
            <person name="Bonometti L."/>
            <person name="Westerberg I."/>
            <person name="Brannstrom I.O."/>
            <person name="Guillou S."/>
            <person name="Cros-Aarteil S."/>
            <person name="Calhoun S."/>
            <person name="Haridas S."/>
            <person name="Kuo A."/>
            <person name="Mondo S."/>
            <person name="Pangilinan J."/>
            <person name="Riley R."/>
            <person name="LaButti K."/>
            <person name="Andreopoulos B."/>
            <person name="Lipzen A."/>
            <person name="Chen C."/>
            <person name="Yan M."/>
            <person name="Daum C."/>
            <person name="Ng V."/>
            <person name="Clum A."/>
            <person name="Steindorff A."/>
            <person name="Ohm R.A."/>
            <person name="Martin F."/>
            <person name="Silar P."/>
            <person name="Natvig D.O."/>
            <person name="Lalanne C."/>
            <person name="Gautier V."/>
            <person name="Ament-Velasquez S.L."/>
            <person name="Kruys A."/>
            <person name="Hutchinson M.I."/>
            <person name="Powell A.J."/>
            <person name="Barry K."/>
            <person name="Miller A.N."/>
            <person name="Grigoriev I.V."/>
            <person name="Debuchy R."/>
            <person name="Gladieux P."/>
            <person name="Hiltunen Thoren M."/>
            <person name="Johannesson H."/>
        </authorList>
    </citation>
    <scope>NUCLEOTIDE SEQUENCE</scope>
    <source>
        <strain evidence="3">PSN293</strain>
    </source>
</reference>
<sequence>MAPTNIKIENSSEGIQISHSPDNINVTIIHNAGSDGTGTYNISAPAPEQTVTMTQLLPPSVSTAIPTTDIAIPQPTTESDGGADKAEDNGAWENLQAPLMGFGIAALIGLALGLVYILCILIYRCCCDRKRRA</sequence>
<name>A0AAN6Y6B3_9PEZI</name>
<proteinExistence type="predicted"/>
<dbReference type="EMBL" id="MU858181">
    <property type="protein sequence ID" value="KAK4210207.1"/>
    <property type="molecule type" value="Genomic_DNA"/>
</dbReference>
<protein>
    <submittedName>
        <fullName evidence="3">Uncharacterized protein</fullName>
    </submittedName>
</protein>
<organism evidence="3 4">
    <name type="scientific">Rhypophila decipiens</name>
    <dbReference type="NCBI Taxonomy" id="261697"/>
    <lineage>
        <taxon>Eukaryota</taxon>
        <taxon>Fungi</taxon>
        <taxon>Dikarya</taxon>
        <taxon>Ascomycota</taxon>
        <taxon>Pezizomycotina</taxon>
        <taxon>Sordariomycetes</taxon>
        <taxon>Sordariomycetidae</taxon>
        <taxon>Sordariales</taxon>
        <taxon>Naviculisporaceae</taxon>
        <taxon>Rhypophila</taxon>
    </lineage>
</organism>
<evidence type="ECO:0000256" key="1">
    <source>
        <dbReference type="SAM" id="MobiDB-lite"/>
    </source>
</evidence>
<gene>
    <name evidence="3" type="ORF">QBC37DRAFT_403605</name>
</gene>